<name>A0ACD5VMX7_AVESA</name>
<sequence length="148" mass="15961">MAGLNTTTTSWSTGLFGCFHDVGGCCLTLLCPCVTFGRIAEIVDKGAISCCTTGTLYTLLGLATGIGGPFYACCYRRRLRAEYGLREEPCPDCCVHLFCGFCALCQEYRELKARGFHMAIGWDANMEKKTGKGGATTVAPRMDPGMAR</sequence>
<dbReference type="EnsemblPlants" id="AVESA.00010b.r2.3CG0455610.1">
    <property type="protein sequence ID" value="AVESA.00010b.r2.3CG0455610.1.CDS"/>
    <property type="gene ID" value="AVESA.00010b.r2.3CG0455610"/>
</dbReference>
<evidence type="ECO:0000313" key="1">
    <source>
        <dbReference type="EnsemblPlants" id="AVESA.00010b.r2.3CG0455610.1.CDS"/>
    </source>
</evidence>
<keyword evidence="2" id="KW-1185">Reference proteome</keyword>
<dbReference type="Proteomes" id="UP001732700">
    <property type="component" value="Chromosome 3C"/>
</dbReference>
<protein>
    <submittedName>
        <fullName evidence="1">Uncharacterized protein</fullName>
    </submittedName>
</protein>
<proteinExistence type="predicted"/>
<accession>A0ACD5VMX7</accession>
<evidence type="ECO:0000313" key="2">
    <source>
        <dbReference type="Proteomes" id="UP001732700"/>
    </source>
</evidence>
<reference evidence="1" key="2">
    <citation type="submission" date="2025-09" db="UniProtKB">
        <authorList>
            <consortium name="EnsemblPlants"/>
        </authorList>
    </citation>
    <scope>IDENTIFICATION</scope>
</reference>
<reference evidence="1" key="1">
    <citation type="submission" date="2021-05" db="EMBL/GenBank/DDBJ databases">
        <authorList>
            <person name="Scholz U."/>
            <person name="Mascher M."/>
            <person name="Fiebig A."/>
        </authorList>
    </citation>
    <scope>NUCLEOTIDE SEQUENCE [LARGE SCALE GENOMIC DNA]</scope>
</reference>
<organism evidence="1 2">
    <name type="scientific">Avena sativa</name>
    <name type="common">Oat</name>
    <dbReference type="NCBI Taxonomy" id="4498"/>
    <lineage>
        <taxon>Eukaryota</taxon>
        <taxon>Viridiplantae</taxon>
        <taxon>Streptophyta</taxon>
        <taxon>Embryophyta</taxon>
        <taxon>Tracheophyta</taxon>
        <taxon>Spermatophyta</taxon>
        <taxon>Magnoliopsida</taxon>
        <taxon>Liliopsida</taxon>
        <taxon>Poales</taxon>
        <taxon>Poaceae</taxon>
        <taxon>BOP clade</taxon>
        <taxon>Pooideae</taxon>
        <taxon>Poodae</taxon>
        <taxon>Poeae</taxon>
        <taxon>Poeae Chloroplast Group 1 (Aveneae type)</taxon>
        <taxon>Aveninae</taxon>
        <taxon>Avena</taxon>
    </lineage>
</organism>